<feature type="transmembrane region" description="Helical" evidence="7">
    <location>
        <begin position="316"/>
        <end position="335"/>
    </location>
</feature>
<evidence type="ECO:0000256" key="5">
    <source>
        <dbReference type="ARBA" id="ARBA00022989"/>
    </source>
</evidence>
<name>A0A9D1HDJ5_9FIRM</name>
<evidence type="ECO:0000313" key="9">
    <source>
        <dbReference type="Proteomes" id="UP000824159"/>
    </source>
</evidence>
<evidence type="ECO:0000256" key="3">
    <source>
        <dbReference type="ARBA" id="ARBA00022475"/>
    </source>
</evidence>
<dbReference type="PIRSF" id="PIRSF006603">
    <property type="entry name" value="DinF"/>
    <property type="match status" value="1"/>
</dbReference>
<dbReference type="PANTHER" id="PTHR43823:SF3">
    <property type="entry name" value="MULTIDRUG EXPORT PROTEIN MEPA"/>
    <property type="match status" value="1"/>
</dbReference>
<dbReference type="AlphaFoldDB" id="A0A9D1HDJ5"/>
<evidence type="ECO:0000256" key="2">
    <source>
        <dbReference type="ARBA" id="ARBA00022448"/>
    </source>
</evidence>
<dbReference type="InterPro" id="IPR002528">
    <property type="entry name" value="MATE_fam"/>
</dbReference>
<dbReference type="GO" id="GO:0015297">
    <property type="term" value="F:antiporter activity"/>
    <property type="evidence" value="ECO:0007669"/>
    <property type="project" value="InterPro"/>
</dbReference>
<keyword evidence="6 7" id="KW-0472">Membrane</keyword>
<feature type="transmembrane region" description="Helical" evidence="7">
    <location>
        <begin position="347"/>
        <end position="368"/>
    </location>
</feature>
<evidence type="ECO:0000256" key="6">
    <source>
        <dbReference type="ARBA" id="ARBA00023136"/>
    </source>
</evidence>
<dbReference type="Pfam" id="PF01554">
    <property type="entry name" value="MatE"/>
    <property type="match status" value="2"/>
</dbReference>
<dbReference type="EMBL" id="DVLX01000062">
    <property type="protein sequence ID" value="HIT99609.1"/>
    <property type="molecule type" value="Genomic_DNA"/>
</dbReference>
<evidence type="ECO:0000256" key="4">
    <source>
        <dbReference type="ARBA" id="ARBA00022692"/>
    </source>
</evidence>
<dbReference type="InterPro" id="IPR051327">
    <property type="entry name" value="MATE_MepA_subfamily"/>
</dbReference>
<dbReference type="GO" id="GO:0005886">
    <property type="term" value="C:plasma membrane"/>
    <property type="evidence" value="ECO:0007669"/>
    <property type="project" value="UniProtKB-SubCell"/>
</dbReference>
<sequence length="447" mass="48835">MDTSTLFAKTPPLKLFIIASLPGAVSMLASALYQIIDGVFVGQFLGETAFAAINLAMPFVIINFSLADLIGVGSAVPISICLGRKQNNEANNIFTCSCIMIVATGVMIGIILFAAAPYMIRLMGAEGDFAHLAVQYMQVYAICSPVTTIIFAVDNYLRICGFIRGSMVINILMSALSGFLEFLFLGVFHWNVWAAALATCTGMFICTIIAFIPFIKKRALLKFCRPHFTLNMIKQILTCGSPNFLNNIAGRITSVLMNFILIRIGGETAVSVYGILMYADGVIQPLLYGMCDSLQPAVGYNWGAGKFSRVRAIEKCCFTAAGIVSILAALVIFLFPEQISRLFISDITYEIISVSVIALKLFSITYIVRWFSFATQSYMLAIEKPLPASFISVSTAFVFPVILIALLWPLGLTGIWLNFAGTALLAGIMSLIILIKLRNELYREDIS</sequence>
<keyword evidence="3" id="KW-1003">Cell membrane</keyword>
<keyword evidence="2" id="KW-0813">Transport</keyword>
<reference evidence="8" key="1">
    <citation type="submission" date="2020-10" db="EMBL/GenBank/DDBJ databases">
        <authorList>
            <person name="Gilroy R."/>
        </authorList>
    </citation>
    <scope>NUCLEOTIDE SEQUENCE</scope>
    <source>
        <strain evidence="8">CHK176-22527</strain>
    </source>
</reference>
<comment type="caution">
    <text evidence="8">The sequence shown here is derived from an EMBL/GenBank/DDBJ whole genome shotgun (WGS) entry which is preliminary data.</text>
</comment>
<evidence type="ECO:0000256" key="7">
    <source>
        <dbReference type="SAM" id="Phobius"/>
    </source>
</evidence>
<evidence type="ECO:0000313" key="8">
    <source>
        <dbReference type="EMBL" id="HIT99609.1"/>
    </source>
</evidence>
<feature type="transmembrane region" description="Helical" evidence="7">
    <location>
        <begin position="415"/>
        <end position="435"/>
    </location>
</feature>
<gene>
    <name evidence="8" type="ORF">IAD12_05085</name>
</gene>
<accession>A0A9D1HDJ5</accession>
<feature type="transmembrane region" description="Helical" evidence="7">
    <location>
        <begin position="169"/>
        <end position="188"/>
    </location>
</feature>
<evidence type="ECO:0000256" key="1">
    <source>
        <dbReference type="ARBA" id="ARBA00004651"/>
    </source>
</evidence>
<dbReference type="GO" id="GO:0042910">
    <property type="term" value="F:xenobiotic transmembrane transporter activity"/>
    <property type="evidence" value="ECO:0007669"/>
    <property type="project" value="InterPro"/>
</dbReference>
<protein>
    <submittedName>
        <fullName evidence="8">MATE family efflux transporter</fullName>
    </submittedName>
</protein>
<feature type="transmembrane region" description="Helical" evidence="7">
    <location>
        <begin position="194"/>
        <end position="215"/>
    </location>
</feature>
<feature type="transmembrane region" description="Helical" evidence="7">
    <location>
        <begin position="56"/>
        <end position="82"/>
    </location>
</feature>
<comment type="subcellular location">
    <subcellularLocation>
        <location evidence="1">Cell membrane</location>
        <topology evidence="1">Multi-pass membrane protein</topology>
    </subcellularLocation>
</comment>
<keyword evidence="4 7" id="KW-0812">Transmembrane</keyword>
<dbReference type="Proteomes" id="UP000824159">
    <property type="component" value="Unassembled WGS sequence"/>
</dbReference>
<feature type="transmembrane region" description="Helical" evidence="7">
    <location>
        <begin position="388"/>
        <end position="409"/>
    </location>
</feature>
<feature type="transmembrane region" description="Helical" evidence="7">
    <location>
        <begin position="136"/>
        <end position="157"/>
    </location>
</feature>
<keyword evidence="5 7" id="KW-1133">Transmembrane helix</keyword>
<dbReference type="PANTHER" id="PTHR43823">
    <property type="entry name" value="SPORULATION PROTEIN YKVU"/>
    <property type="match status" value="1"/>
</dbReference>
<organism evidence="8 9">
    <name type="scientific">Candidatus Allocopromorpha excrementavium</name>
    <dbReference type="NCBI Taxonomy" id="2840741"/>
    <lineage>
        <taxon>Bacteria</taxon>
        <taxon>Bacillati</taxon>
        <taxon>Bacillota</taxon>
        <taxon>Clostridia</taxon>
        <taxon>Eubacteriales</taxon>
        <taxon>Eubacteriaceae</taxon>
        <taxon>Eubacteriaceae incertae sedis</taxon>
        <taxon>Candidatus Allocopromorpha</taxon>
    </lineage>
</organism>
<proteinExistence type="predicted"/>
<dbReference type="InterPro" id="IPR048279">
    <property type="entry name" value="MdtK-like"/>
</dbReference>
<feature type="transmembrane region" description="Helical" evidence="7">
    <location>
        <begin position="12"/>
        <end position="36"/>
    </location>
</feature>
<feature type="transmembrane region" description="Helical" evidence="7">
    <location>
        <begin position="94"/>
        <end position="116"/>
    </location>
</feature>
<reference evidence="8" key="2">
    <citation type="journal article" date="2021" name="PeerJ">
        <title>Extensive microbial diversity within the chicken gut microbiome revealed by metagenomics and culture.</title>
        <authorList>
            <person name="Gilroy R."/>
            <person name="Ravi A."/>
            <person name="Getino M."/>
            <person name="Pursley I."/>
            <person name="Horton D.L."/>
            <person name="Alikhan N.F."/>
            <person name="Baker D."/>
            <person name="Gharbi K."/>
            <person name="Hall N."/>
            <person name="Watson M."/>
            <person name="Adriaenssens E.M."/>
            <person name="Foster-Nyarko E."/>
            <person name="Jarju S."/>
            <person name="Secka A."/>
            <person name="Antonio M."/>
            <person name="Oren A."/>
            <person name="Chaudhuri R.R."/>
            <person name="La Ragione R."/>
            <person name="Hildebrand F."/>
            <person name="Pallen M.J."/>
        </authorList>
    </citation>
    <scope>NUCLEOTIDE SEQUENCE</scope>
    <source>
        <strain evidence="8">CHK176-22527</strain>
    </source>
</reference>